<dbReference type="GO" id="GO:0015627">
    <property type="term" value="C:type II protein secretion system complex"/>
    <property type="evidence" value="ECO:0007669"/>
    <property type="project" value="InterPro"/>
</dbReference>
<evidence type="ECO:0000256" key="1">
    <source>
        <dbReference type="ARBA" id="ARBA00004377"/>
    </source>
</evidence>
<dbReference type="AlphaFoldDB" id="A0A317PNH1"/>
<keyword evidence="9 10" id="KW-0472">Membrane</keyword>
<protein>
    <recommendedName>
        <fullName evidence="3">Type II secretion system protein J</fullName>
    </recommendedName>
</protein>
<dbReference type="InterPro" id="IPR045584">
    <property type="entry name" value="Pilin-like"/>
</dbReference>
<evidence type="ECO:0000256" key="4">
    <source>
        <dbReference type="ARBA" id="ARBA00022475"/>
    </source>
</evidence>
<evidence type="ECO:0000313" key="12">
    <source>
        <dbReference type="Proteomes" id="UP000246744"/>
    </source>
</evidence>
<dbReference type="GO" id="GO:0015628">
    <property type="term" value="P:protein secretion by the type II secretion system"/>
    <property type="evidence" value="ECO:0007669"/>
    <property type="project" value="InterPro"/>
</dbReference>
<proteinExistence type="inferred from homology"/>
<reference evidence="11 12" key="1">
    <citation type="submission" date="2018-05" db="EMBL/GenBank/DDBJ databases">
        <title>Genomic Encyclopedia of Type Strains, Phase IV (KMG-IV): sequencing the most valuable type-strain genomes for metagenomic binning, comparative biology and taxonomic classification.</title>
        <authorList>
            <person name="Goeker M."/>
        </authorList>
    </citation>
    <scope>NUCLEOTIDE SEQUENCE [LARGE SCALE GENOMIC DNA]</scope>
    <source>
        <strain evidence="11 12">DSM 19579</strain>
    </source>
</reference>
<dbReference type="OrthoDB" id="9794345at2"/>
<sequence length="202" mass="22206">MTTQSPRGFTLLEMLLAITVFAVMSAAGLAILQGTLRAGQQVQQATGDITAWQRLMWRLDQDFSQAVARPRLPGSGTAGSAGDFRLQRESETDNGSHIVTLLRSNKLNPGGRFPRASMEWVQWRISSGALVRISWPYGAEQPNPVTQIVLPEVSSFHLRVFNGAQWQPNWLSANTVPQAVEITVSGPRFSQLQRVIPIVEGV</sequence>
<organism evidence="11 12">
    <name type="scientific">Mangrovibacter plantisponsor</name>
    <dbReference type="NCBI Taxonomy" id="451513"/>
    <lineage>
        <taxon>Bacteria</taxon>
        <taxon>Pseudomonadati</taxon>
        <taxon>Pseudomonadota</taxon>
        <taxon>Gammaproteobacteria</taxon>
        <taxon>Enterobacterales</taxon>
        <taxon>Enterobacteriaceae</taxon>
        <taxon>Mangrovibacter</taxon>
    </lineage>
</organism>
<keyword evidence="5" id="KW-0488">Methylation</keyword>
<evidence type="ECO:0000313" key="11">
    <source>
        <dbReference type="EMBL" id="PWW02661.1"/>
    </source>
</evidence>
<dbReference type="Pfam" id="PF11612">
    <property type="entry name" value="T2SSJ"/>
    <property type="match status" value="1"/>
</dbReference>
<feature type="transmembrane region" description="Helical" evidence="10">
    <location>
        <begin position="12"/>
        <end position="32"/>
    </location>
</feature>
<dbReference type="PANTHER" id="PTHR39583">
    <property type="entry name" value="TYPE II SECRETION SYSTEM PROTEIN J-RELATED"/>
    <property type="match status" value="1"/>
</dbReference>
<dbReference type="NCBIfam" id="TIGR02532">
    <property type="entry name" value="IV_pilin_GFxxxE"/>
    <property type="match status" value="1"/>
</dbReference>
<dbReference type="SUPFAM" id="SSF54523">
    <property type="entry name" value="Pili subunits"/>
    <property type="match status" value="1"/>
</dbReference>
<evidence type="ECO:0000256" key="6">
    <source>
        <dbReference type="ARBA" id="ARBA00022519"/>
    </source>
</evidence>
<dbReference type="InterPro" id="IPR010055">
    <property type="entry name" value="T2SS_protein-GspJ"/>
</dbReference>
<keyword evidence="8 10" id="KW-1133">Transmembrane helix</keyword>
<comment type="similarity">
    <text evidence="2">Belongs to the GSP J family.</text>
</comment>
<comment type="caution">
    <text evidence="11">The sequence shown here is derived from an EMBL/GenBank/DDBJ whole genome shotgun (WGS) entry which is preliminary data.</text>
</comment>
<dbReference type="Gene3D" id="3.10.610.10">
    <property type="entry name" value="GSPII I/J protein-like"/>
    <property type="match status" value="1"/>
</dbReference>
<keyword evidence="7 10" id="KW-0812">Transmembrane</keyword>
<evidence type="ECO:0000256" key="8">
    <source>
        <dbReference type="ARBA" id="ARBA00022989"/>
    </source>
</evidence>
<dbReference type="NCBIfam" id="TIGR01711">
    <property type="entry name" value="gspJ"/>
    <property type="match status" value="1"/>
</dbReference>
<keyword evidence="4" id="KW-1003">Cell membrane</keyword>
<evidence type="ECO:0000256" key="10">
    <source>
        <dbReference type="SAM" id="Phobius"/>
    </source>
</evidence>
<dbReference type="InterPro" id="IPR012902">
    <property type="entry name" value="N_methyl_site"/>
</dbReference>
<dbReference type="Gene3D" id="2.10.70.20">
    <property type="entry name" value="gspk-gspi-gspj complex like domains"/>
    <property type="match status" value="1"/>
</dbReference>
<dbReference type="GO" id="GO:0005886">
    <property type="term" value="C:plasma membrane"/>
    <property type="evidence" value="ECO:0007669"/>
    <property type="project" value="UniProtKB-SubCell"/>
</dbReference>
<dbReference type="InterPro" id="IPR051621">
    <property type="entry name" value="T2SS_protein_J"/>
</dbReference>
<comment type="subcellular location">
    <subcellularLocation>
        <location evidence="1">Cell inner membrane</location>
        <topology evidence="1">Single-pass membrane protein</topology>
    </subcellularLocation>
</comment>
<dbReference type="Proteomes" id="UP000246744">
    <property type="component" value="Unassembled WGS sequence"/>
</dbReference>
<keyword evidence="6" id="KW-0997">Cell inner membrane</keyword>
<evidence type="ECO:0000256" key="5">
    <source>
        <dbReference type="ARBA" id="ARBA00022481"/>
    </source>
</evidence>
<gene>
    <name evidence="11" type="ORF">DES37_11815</name>
</gene>
<evidence type="ECO:0000256" key="2">
    <source>
        <dbReference type="ARBA" id="ARBA00011084"/>
    </source>
</evidence>
<evidence type="ECO:0000256" key="3">
    <source>
        <dbReference type="ARBA" id="ARBA00021539"/>
    </source>
</evidence>
<name>A0A317PNH1_9ENTR</name>
<dbReference type="RefSeq" id="WP_110027887.1">
    <property type="nucleotide sequence ID" value="NZ_QGTS01000018.1"/>
</dbReference>
<dbReference type="Pfam" id="PF07963">
    <property type="entry name" value="N_methyl"/>
    <property type="match status" value="1"/>
</dbReference>
<dbReference type="PROSITE" id="PS00409">
    <property type="entry name" value="PROKAR_NTER_METHYL"/>
    <property type="match status" value="1"/>
</dbReference>
<evidence type="ECO:0000256" key="9">
    <source>
        <dbReference type="ARBA" id="ARBA00023136"/>
    </source>
</evidence>
<evidence type="ECO:0000256" key="7">
    <source>
        <dbReference type="ARBA" id="ARBA00022692"/>
    </source>
</evidence>
<accession>A0A317PNH1</accession>
<keyword evidence="12" id="KW-1185">Reference proteome</keyword>
<dbReference type="EMBL" id="QGTS01000018">
    <property type="protein sequence ID" value="PWW02661.1"/>
    <property type="molecule type" value="Genomic_DNA"/>
</dbReference>
<dbReference type="PANTHER" id="PTHR39583:SF2">
    <property type="entry name" value="TYPE II SECRETION SYSTEM PROTEIN J"/>
    <property type="match status" value="1"/>
</dbReference>